<sequence>MPVRVKYVTSVLREHHERILEALAVLDKALNAERPDPDDIAALVSFLSKFVDGCHHSVEEYVLFSEANRRGFPFEGPIYVMVSEHGVARYLVRILENLYEAWRRGDESAYRDLVDYARLYADHISQHIAKENDVLFPMLEGSVAEISPNKSVEEIEREAEHEKWLSILEELKKKYA</sequence>
<accession>A0ACC6UZU9</accession>
<reference evidence="1" key="1">
    <citation type="submission" date="2024-07" db="EMBL/GenBank/DDBJ databases">
        <title>Metagenome and Metagenome-Assembled Genomes of Archaea from a hot spring from the geothermal field of Los Azufres, Mexico.</title>
        <authorList>
            <person name="Marin-Paredes R."/>
            <person name="Martinez-Romero E."/>
            <person name="Servin-Garciduenas L.E."/>
        </authorList>
    </citation>
    <scope>NUCLEOTIDE SEQUENCE</scope>
</reference>
<dbReference type="Proteomes" id="UP000033636">
    <property type="component" value="Unassembled WGS sequence"/>
</dbReference>
<name>A0ACC6UZU9_9CREN</name>
<gene>
    <name evidence="1" type="ORF">TU35_002855</name>
</gene>
<organism evidence="1 2">
    <name type="scientific">Thermoproteus sp. AZ2</name>
    <dbReference type="NCBI Taxonomy" id="1609232"/>
    <lineage>
        <taxon>Archaea</taxon>
        <taxon>Thermoproteota</taxon>
        <taxon>Thermoprotei</taxon>
        <taxon>Thermoproteales</taxon>
        <taxon>Thermoproteaceae</taxon>
        <taxon>Thermoproteus</taxon>
    </lineage>
</organism>
<comment type="caution">
    <text evidence="1">The sequence shown here is derived from an EMBL/GenBank/DDBJ whole genome shotgun (WGS) entry which is preliminary data.</text>
</comment>
<protein>
    <submittedName>
        <fullName evidence="1">Hemerythrin domain-containing protein</fullName>
    </submittedName>
</protein>
<evidence type="ECO:0000313" key="2">
    <source>
        <dbReference type="Proteomes" id="UP000033636"/>
    </source>
</evidence>
<evidence type="ECO:0000313" key="1">
    <source>
        <dbReference type="EMBL" id="MFB6490181.1"/>
    </source>
</evidence>
<proteinExistence type="predicted"/>
<dbReference type="EMBL" id="JZWT02000005">
    <property type="protein sequence ID" value="MFB6490181.1"/>
    <property type="molecule type" value="Genomic_DNA"/>
</dbReference>